<dbReference type="Pfam" id="PF00149">
    <property type="entry name" value="Metallophos"/>
    <property type="match status" value="1"/>
</dbReference>
<feature type="chain" id="PRO_5009519882" evidence="1">
    <location>
        <begin position="20"/>
        <end position="669"/>
    </location>
</feature>
<dbReference type="GO" id="GO:0005829">
    <property type="term" value="C:cytosol"/>
    <property type="evidence" value="ECO:0007669"/>
    <property type="project" value="TreeGrafter"/>
</dbReference>
<proteinExistence type="predicted"/>
<comment type="caution">
    <text evidence="4">The sequence shown here is derived from an EMBL/GenBank/DDBJ whole genome shotgun (WGS) entry which is preliminary data.</text>
</comment>
<gene>
    <name evidence="4" type="ORF">PENARI_c002G04389</name>
</gene>
<dbReference type="RefSeq" id="XP_022492284.1">
    <property type="nucleotide sequence ID" value="XM_022627440.1"/>
</dbReference>
<name>A0A1F5LUL0_PENAI</name>
<dbReference type="STRING" id="1835702.A0A1F5LUL0"/>
<sequence>MAVLSLFLKVAFVISIVSACPSCDDEGESVVYPRFTRRMQPGALDAVTKPKGPLNWGQINFIHTSDTHGWLEGHIKERNYGADWGDFVSFTKHMQDKAAKKKVDLLLIDTGDLHDGNGLSDATTPNGNVTNPIFENINYDLLTPGNHELIASDVAYSTFTKFTKVYGDKYLTSNIDICKNCQNGEPDKKEWVSMGSRSKYITTKHGLRIMAFGVILDGTNNNKNMTRIQTAAEMVKLDWFKHAVNRKDIDLFVLIGHNPVKPGIPKNLSTFPFLMDTLRKMRPEIPVQGFGGHTHRRDFYIYDPMSSAMESGKYCDTVGWLSLDGIKSQPSKTTSPEINRDLGNKRTMVESADASCNKTKAFDMKLTRRYLDWNRLTFDYHATGSQNILDTSHGLKVTKGITDSRKSLNLTFVYGCAPQSYCVSCKPFGDKGNVYTLAQTAAAATVVNPDRSMKSRIIIVNKGAIRYDLVQGPFTVDDSYIVCPYTNTFRYFPDVPYSLASKVLETLNKPKSAKRSSMTVDTISSQMLGYDECDNPSPHNGADLLKPKSLFRRILGGTTPTPGYTTCDDLGNDGDDTPHSGISEYSQPDHIQATAGFPSEGQPDKVDIIFSDFLGDRIAGALNLEHPPKNYTTDDSLLYMPENFTSNTFIPAYASMAWKDNIDNCSIAG</sequence>
<dbReference type="Proteomes" id="UP000177622">
    <property type="component" value="Unassembled WGS sequence"/>
</dbReference>
<dbReference type="PIRSF" id="PIRSF017316">
    <property type="entry name" value="Pesterase_C1039"/>
    <property type="match status" value="1"/>
</dbReference>
<dbReference type="InterPro" id="IPR053828">
    <property type="entry name" value="Nucleosidase_C"/>
</dbReference>
<dbReference type="SUPFAM" id="SSF56300">
    <property type="entry name" value="Metallo-dependent phosphatases"/>
    <property type="match status" value="1"/>
</dbReference>
<dbReference type="OrthoDB" id="7722975at2759"/>
<keyword evidence="5" id="KW-1185">Reference proteome</keyword>
<accession>A0A1F5LUL0</accession>
<keyword evidence="1" id="KW-0732">Signal</keyword>
<dbReference type="Gene3D" id="3.60.21.10">
    <property type="match status" value="1"/>
</dbReference>
<dbReference type="SUPFAM" id="SSF55816">
    <property type="entry name" value="5'-nucleotidase (syn. UDP-sugar hydrolase), C-terminal domain"/>
    <property type="match status" value="1"/>
</dbReference>
<dbReference type="InterPro" id="IPR029052">
    <property type="entry name" value="Metallo-depent_PP-like"/>
</dbReference>
<dbReference type="InterPro" id="IPR036907">
    <property type="entry name" value="5'-Nucleotdase_C_sf"/>
</dbReference>
<dbReference type="Pfam" id="PF21953">
    <property type="entry name" value="NadN_nucleosid_C"/>
    <property type="match status" value="1"/>
</dbReference>
<dbReference type="AlphaFoldDB" id="A0A1F5LUL0"/>
<dbReference type="InterPro" id="IPR006179">
    <property type="entry name" value="5_nucleotidase/apyrase"/>
</dbReference>
<evidence type="ECO:0000313" key="5">
    <source>
        <dbReference type="Proteomes" id="UP000177622"/>
    </source>
</evidence>
<feature type="signal peptide" evidence="1">
    <location>
        <begin position="1"/>
        <end position="19"/>
    </location>
</feature>
<organism evidence="4 5">
    <name type="scientific">Penicillium arizonense</name>
    <dbReference type="NCBI Taxonomy" id="1835702"/>
    <lineage>
        <taxon>Eukaryota</taxon>
        <taxon>Fungi</taxon>
        <taxon>Dikarya</taxon>
        <taxon>Ascomycota</taxon>
        <taxon>Pezizomycotina</taxon>
        <taxon>Eurotiomycetes</taxon>
        <taxon>Eurotiomycetidae</taxon>
        <taxon>Eurotiales</taxon>
        <taxon>Aspergillaceae</taxon>
        <taxon>Penicillium</taxon>
    </lineage>
</organism>
<reference evidence="4 5" key="1">
    <citation type="journal article" date="2016" name="Sci. Rep.">
        <title>Penicillium arizonense, a new, genome sequenced fungal species, reveals a high chemical diversity in secreted metabolites.</title>
        <authorList>
            <person name="Grijseels S."/>
            <person name="Nielsen J.C."/>
            <person name="Randelovic M."/>
            <person name="Nielsen J."/>
            <person name="Nielsen K.F."/>
            <person name="Workman M."/>
            <person name="Frisvad J.C."/>
        </authorList>
    </citation>
    <scope>NUCLEOTIDE SEQUENCE [LARGE SCALE GENOMIC DNA]</scope>
    <source>
        <strain evidence="4 5">CBS 141311</strain>
    </source>
</reference>
<evidence type="ECO:0000313" key="4">
    <source>
        <dbReference type="EMBL" id="OGE56857.1"/>
    </source>
</evidence>
<dbReference type="PANTHER" id="PTHR11575:SF22">
    <property type="entry name" value="ADL392WP"/>
    <property type="match status" value="1"/>
</dbReference>
<dbReference type="InterPro" id="IPR014485">
    <property type="entry name" value="Pesterase_C1039"/>
</dbReference>
<dbReference type="PANTHER" id="PTHR11575">
    <property type="entry name" value="5'-NUCLEOTIDASE-RELATED"/>
    <property type="match status" value="1"/>
</dbReference>
<evidence type="ECO:0000259" key="2">
    <source>
        <dbReference type="Pfam" id="PF00149"/>
    </source>
</evidence>
<evidence type="ECO:0000259" key="3">
    <source>
        <dbReference type="Pfam" id="PF21953"/>
    </source>
</evidence>
<feature type="domain" description="Calcineurin-like phosphoesterase" evidence="2">
    <location>
        <begin position="60"/>
        <end position="296"/>
    </location>
</feature>
<feature type="domain" description="Putative 5'-nucleotidase C-terminal" evidence="3">
    <location>
        <begin position="420"/>
        <end position="618"/>
    </location>
</feature>
<dbReference type="Gene3D" id="3.90.780.10">
    <property type="entry name" value="5'-Nucleotidase, C-terminal domain"/>
    <property type="match status" value="1"/>
</dbReference>
<evidence type="ECO:0000256" key="1">
    <source>
        <dbReference type="SAM" id="SignalP"/>
    </source>
</evidence>
<dbReference type="InterPro" id="IPR004843">
    <property type="entry name" value="Calcineurin-like_PHP"/>
</dbReference>
<protein>
    <submittedName>
        <fullName evidence="4">Uncharacterized protein</fullName>
    </submittedName>
</protein>
<dbReference type="GeneID" id="34572174"/>
<dbReference type="EMBL" id="LXJU01000002">
    <property type="protein sequence ID" value="OGE56857.1"/>
    <property type="molecule type" value="Genomic_DNA"/>
</dbReference>
<dbReference type="GO" id="GO:0009166">
    <property type="term" value="P:nucleotide catabolic process"/>
    <property type="evidence" value="ECO:0007669"/>
    <property type="project" value="InterPro"/>
</dbReference>
<dbReference type="GO" id="GO:0016787">
    <property type="term" value="F:hydrolase activity"/>
    <property type="evidence" value="ECO:0007669"/>
    <property type="project" value="InterPro"/>
</dbReference>